<name>A0A398AQ65_BRACM</name>
<proteinExistence type="predicted"/>
<dbReference type="EMBL" id="CM010628">
    <property type="protein sequence ID" value="RID77406.1"/>
    <property type="molecule type" value="Genomic_DNA"/>
</dbReference>
<protein>
    <submittedName>
        <fullName evidence="1">Uncharacterized protein</fullName>
    </submittedName>
</protein>
<dbReference type="AlphaFoldDB" id="A0A398AQ65"/>
<accession>A0A398AQ65</accession>
<reference evidence="1 2" key="1">
    <citation type="submission" date="2018-06" db="EMBL/GenBank/DDBJ databases">
        <title>WGS assembly of Brassica rapa FPsc.</title>
        <authorList>
            <person name="Bowman J."/>
            <person name="Kohchi T."/>
            <person name="Yamato K."/>
            <person name="Jenkins J."/>
            <person name="Shu S."/>
            <person name="Ishizaki K."/>
            <person name="Yamaoka S."/>
            <person name="Nishihama R."/>
            <person name="Nakamura Y."/>
            <person name="Berger F."/>
            <person name="Adam C."/>
            <person name="Aki S."/>
            <person name="Althoff F."/>
            <person name="Araki T."/>
            <person name="Arteaga-Vazquez M."/>
            <person name="Balasubrmanian S."/>
            <person name="Bauer D."/>
            <person name="Boehm C."/>
            <person name="Briginshaw L."/>
            <person name="Caballero-Perez J."/>
            <person name="Catarino B."/>
            <person name="Chen F."/>
            <person name="Chiyoda S."/>
            <person name="Chovatia M."/>
            <person name="Davies K."/>
            <person name="Delmans M."/>
            <person name="Demura T."/>
            <person name="Dierschke T."/>
            <person name="Dolan L."/>
            <person name="Dorantes-Acosta A."/>
            <person name="Eklund D."/>
            <person name="Florent S."/>
            <person name="Flores-Sandoval E."/>
            <person name="Fujiyama A."/>
            <person name="Fukuzawa H."/>
            <person name="Galik B."/>
            <person name="Grimanelli D."/>
            <person name="Grimwood J."/>
            <person name="Grossniklaus U."/>
            <person name="Hamada T."/>
            <person name="Haseloff J."/>
            <person name="Hetherington A."/>
            <person name="Higo A."/>
            <person name="Hirakawa Y."/>
            <person name="Hundley H."/>
            <person name="Ikeda Y."/>
            <person name="Inoue K."/>
            <person name="Inoue S."/>
            <person name="Ishida S."/>
            <person name="Jia Q."/>
            <person name="Kakita M."/>
            <person name="Kanazawa T."/>
            <person name="Kawai Y."/>
            <person name="Kawashima T."/>
            <person name="Kennedy M."/>
            <person name="Kinose K."/>
            <person name="Kinoshita T."/>
            <person name="Kohara Y."/>
            <person name="Koide E."/>
            <person name="Komatsu K."/>
            <person name="Kopischke S."/>
            <person name="Kubo M."/>
            <person name="Kyozuka J."/>
            <person name="Lagercrantz U."/>
            <person name="Lin S."/>
            <person name="Lindquist E."/>
            <person name="Lipzen A."/>
            <person name="Lu C."/>
            <person name="Luna E."/>
            <person name="Martienssen R."/>
            <person name="Minamino N."/>
            <person name="Mizutani M."/>
            <person name="Mizutani M."/>
            <person name="Mochizuki N."/>
            <person name="Monte I."/>
            <person name="Mosher R."/>
            <person name="Nagasaki H."/>
            <person name="Nakagami H."/>
            <person name="Naramoto S."/>
            <person name="Nishitani K."/>
            <person name="Ohtani M."/>
            <person name="Okamoto T."/>
            <person name="Okumura M."/>
            <person name="Phillips J."/>
            <person name="Pollak B."/>
            <person name="Reinders A."/>
            <person name="Roevekamp M."/>
            <person name="Sano R."/>
            <person name="Sawa S."/>
            <person name="Schmid M."/>
            <person name="Shirakawa M."/>
            <person name="Solano R."/>
            <person name="Spunde A."/>
            <person name="Suetsugu N."/>
            <person name="Sugano S."/>
            <person name="Sugiyama A."/>
            <person name="Sun R."/>
            <person name="Suzuki Y."/>
            <person name="Takenaka M."/>
            <person name="Takezawa D."/>
            <person name="Tomogane H."/>
            <person name="Tsuzuki M."/>
            <person name="Ueda T."/>
            <person name="Umeda M."/>
            <person name="Ward J."/>
            <person name="Watanabe Y."/>
            <person name="Yazaki K."/>
            <person name="Yokoyama R."/>
            <person name="Yoshitake Y."/>
            <person name="Yotsui I."/>
            <person name="Zachgo S."/>
            <person name="Schmutz J."/>
        </authorList>
    </citation>
    <scope>NUCLEOTIDE SEQUENCE [LARGE SCALE GENOMIC DNA]</scope>
    <source>
        <strain evidence="2">cv. B-3</strain>
    </source>
</reference>
<evidence type="ECO:0000313" key="1">
    <source>
        <dbReference type="EMBL" id="RID77406.1"/>
    </source>
</evidence>
<gene>
    <name evidence="1" type="ORF">BRARA_A00323</name>
</gene>
<sequence>MDLVEKLAQKSVGAINLVAHQLFDQMCLRGRRENQQKIVSKMLKTLENAKGVDGKGTRVYLFVLECGNRVVSSLS</sequence>
<organism evidence="1 2">
    <name type="scientific">Brassica campestris</name>
    <name type="common">Field mustard</name>
    <dbReference type="NCBI Taxonomy" id="3711"/>
    <lineage>
        <taxon>Eukaryota</taxon>
        <taxon>Viridiplantae</taxon>
        <taxon>Streptophyta</taxon>
        <taxon>Embryophyta</taxon>
        <taxon>Tracheophyta</taxon>
        <taxon>Spermatophyta</taxon>
        <taxon>Magnoliopsida</taxon>
        <taxon>eudicotyledons</taxon>
        <taxon>Gunneridae</taxon>
        <taxon>Pentapetalae</taxon>
        <taxon>rosids</taxon>
        <taxon>malvids</taxon>
        <taxon>Brassicales</taxon>
        <taxon>Brassicaceae</taxon>
        <taxon>Brassiceae</taxon>
        <taxon>Brassica</taxon>
    </lineage>
</organism>
<dbReference type="Proteomes" id="UP000264353">
    <property type="component" value="Chromosome A1"/>
</dbReference>
<evidence type="ECO:0000313" key="2">
    <source>
        <dbReference type="Proteomes" id="UP000264353"/>
    </source>
</evidence>